<comment type="caution">
    <text evidence="2">The sequence shown here is derived from an EMBL/GenBank/DDBJ whole genome shotgun (WGS) entry which is preliminary data.</text>
</comment>
<dbReference type="RefSeq" id="WP_182516139.1">
    <property type="nucleotide sequence ID" value="NZ_JACGXP010000003.1"/>
</dbReference>
<keyword evidence="1" id="KW-0812">Transmembrane</keyword>
<organism evidence="2 3">
    <name type="scientific">Curtobacterium pusillum</name>
    <dbReference type="NCBI Taxonomy" id="69373"/>
    <lineage>
        <taxon>Bacteria</taxon>
        <taxon>Bacillati</taxon>
        <taxon>Actinomycetota</taxon>
        <taxon>Actinomycetes</taxon>
        <taxon>Micrococcales</taxon>
        <taxon>Microbacteriaceae</taxon>
        <taxon>Curtobacterium</taxon>
    </lineage>
</organism>
<gene>
    <name evidence="2" type="ORF">FHW23_002130</name>
</gene>
<evidence type="ECO:0000256" key="1">
    <source>
        <dbReference type="SAM" id="Phobius"/>
    </source>
</evidence>
<name>A0AAW3T835_9MICO</name>
<dbReference type="EMBL" id="JACGXP010000003">
    <property type="protein sequence ID" value="MBA8990865.1"/>
    <property type="molecule type" value="Genomic_DNA"/>
</dbReference>
<dbReference type="AlphaFoldDB" id="A0AAW3T835"/>
<keyword evidence="1" id="KW-0472">Membrane</keyword>
<reference evidence="2 3" key="1">
    <citation type="submission" date="2020-07" db="EMBL/GenBank/DDBJ databases">
        <title>Above-ground endophytic microbial communities from plants in different locations in the United States.</title>
        <authorList>
            <person name="Frank C."/>
        </authorList>
    </citation>
    <scope>NUCLEOTIDE SEQUENCE [LARGE SCALE GENOMIC DNA]</scope>
    <source>
        <strain evidence="2 3">WPL5_2</strain>
    </source>
</reference>
<dbReference type="Proteomes" id="UP000590225">
    <property type="component" value="Unassembled WGS sequence"/>
</dbReference>
<evidence type="ECO:0000313" key="3">
    <source>
        <dbReference type="Proteomes" id="UP000590225"/>
    </source>
</evidence>
<keyword evidence="1" id="KW-1133">Transmembrane helix</keyword>
<feature type="transmembrane region" description="Helical" evidence="1">
    <location>
        <begin position="7"/>
        <end position="27"/>
    </location>
</feature>
<sequence>MNRVAAWYAVTVVTIVIVLFCALYQVGSCADAVRGDGESVCTSGPAVGVPALWSIVVVGASVVAVAIWQIIRNTRRTHR</sequence>
<protein>
    <submittedName>
        <fullName evidence="2">Uncharacterized protein</fullName>
    </submittedName>
</protein>
<proteinExistence type="predicted"/>
<feature type="transmembrane region" description="Helical" evidence="1">
    <location>
        <begin position="47"/>
        <end position="71"/>
    </location>
</feature>
<evidence type="ECO:0000313" key="2">
    <source>
        <dbReference type="EMBL" id="MBA8990865.1"/>
    </source>
</evidence>
<accession>A0AAW3T835</accession>